<evidence type="ECO:0000313" key="2">
    <source>
        <dbReference type="Proteomes" id="UP000091918"/>
    </source>
</evidence>
<dbReference type="AlphaFoldDB" id="A0A1B7P3C7"/>
<accession>A0A1B7P3C7</accession>
<reference evidence="1 2" key="1">
    <citation type="submission" date="2015-07" db="EMBL/GenBank/DDBJ databases">
        <title>Emmonsia species relationships and genome sequence.</title>
        <authorList>
            <person name="Cuomo C.A."/>
            <person name="Schwartz I.S."/>
            <person name="Kenyon C."/>
            <person name="de Hoog G.S."/>
            <person name="Govender N.P."/>
            <person name="Botha A."/>
            <person name="Moreno L."/>
            <person name="de Vries M."/>
            <person name="Munoz J.F."/>
            <person name="Stielow J.B."/>
        </authorList>
    </citation>
    <scope>NUCLEOTIDE SEQUENCE [LARGE SCALE GENOMIC DNA]</scope>
    <source>
        <strain evidence="1 2">CBS 136260</strain>
    </source>
</reference>
<keyword evidence="2" id="KW-1185">Reference proteome</keyword>
<dbReference type="OrthoDB" id="10646124at2759"/>
<organism evidence="1 2">
    <name type="scientific">Emergomyces africanus</name>
    <dbReference type="NCBI Taxonomy" id="1955775"/>
    <lineage>
        <taxon>Eukaryota</taxon>
        <taxon>Fungi</taxon>
        <taxon>Dikarya</taxon>
        <taxon>Ascomycota</taxon>
        <taxon>Pezizomycotina</taxon>
        <taxon>Eurotiomycetes</taxon>
        <taxon>Eurotiomycetidae</taxon>
        <taxon>Onygenales</taxon>
        <taxon>Ajellomycetaceae</taxon>
        <taxon>Emergomyces</taxon>
    </lineage>
</organism>
<protein>
    <submittedName>
        <fullName evidence="1">Uncharacterized protein</fullName>
    </submittedName>
</protein>
<evidence type="ECO:0000313" key="1">
    <source>
        <dbReference type="EMBL" id="OAX83524.1"/>
    </source>
</evidence>
<comment type="caution">
    <text evidence="1">The sequence shown here is derived from an EMBL/GenBank/DDBJ whole genome shotgun (WGS) entry which is preliminary data.</text>
</comment>
<sequence length="149" mass="16328">MYGLDPMVLHDGKYIKDPDDETLEKMATDAAGKELWRELTGQMGTSSSPEGVGVSGGRYVKVWNMRVYAMEGHWGGSVANRWRGGREEVAGAQYRRWMASKKRVLTSAGNLQDPLPLGPLVPREPCHLSQLKAVKIEVKGYALVALGVG</sequence>
<dbReference type="EMBL" id="LGUA01000166">
    <property type="protein sequence ID" value="OAX83524.1"/>
    <property type="molecule type" value="Genomic_DNA"/>
</dbReference>
<proteinExistence type="predicted"/>
<name>A0A1B7P3C7_9EURO</name>
<gene>
    <name evidence="1" type="ORF">ACJ72_02118</name>
</gene>
<dbReference type="Proteomes" id="UP000091918">
    <property type="component" value="Unassembled WGS sequence"/>
</dbReference>